<dbReference type="AlphaFoldDB" id="A0A411PL32"/>
<keyword evidence="2" id="KW-1133">Transmembrane helix</keyword>
<feature type="transmembrane region" description="Helical" evidence="2">
    <location>
        <begin position="121"/>
        <end position="140"/>
    </location>
</feature>
<protein>
    <submittedName>
        <fullName evidence="4">LytTR family transcriptional regulator</fullName>
    </submittedName>
</protein>
<keyword evidence="2" id="KW-0472">Membrane</keyword>
<dbReference type="GO" id="GO:0003677">
    <property type="term" value="F:DNA binding"/>
    <property type="evidence" value="ECO:0007669"/>
    <property type="project" value="InterPro"/>
</dbReference>
<name>A0A411PL32_9GAMM</name>
<gene>
    <name evidence="4" type="ORF">EXU30_17330</name>
</gene>
<dbReference type="GO" id="GO:0000160">
    <property type="term" value="P:phosphorelay signal transduction system"/>
    <property type="evidence" value="ECO:0007669"/>
    <property type="project" value="UniProtKB-KW"/>
</dbReference>
<keyword evidence="5" id="KW-1185">Reference proteome</keyword>
<dbReference type="KEGG" id="smai:EXU30_17330"/>
<reference evidence="4 5" key="1">
    <citation type="submission" date="2019-02" db="EMBL/GenBank/DDBJ databases">
        <title>Shewanella sp. D4-2 isolated from Dokdo Island.</title>
        <authorList>
            <person name="Baek K."/>
        </authorList>
    </citation>
    <scope>NUCLEOTIDE SEQUENCE [LARGE SCALE GENOMIC DNA]</scope>
    <source>
        <strain evidence="4 5">D4-2</strain>
    </source>
</reference>
<feature type="domain" description="HTH LytTR-type" evidence="3">
    <location>
        <begin position="264"/>
        <end position="336"/>
    </location>
</feature>
<evidence type="ECO:0000256" key="1">
    <source>
        <dbReference type="ARBA" id="ARBA00023012"/>
    </source>
</evidence>
<proteinExistence type="predicted"/>
<keyword evidence="2" id="KW-0812">Transmembrane</keyword>
<evidence type="ECO:0000313" key="5">
    <source>
        <dbReference type="Proteomes" id="UP000291106"/>
    </source>
</evidence>
<feature type="transmembrane region" description="Helical" evidence="2">
    <location>
        <begin position="93"/>
        <end position="115"/>
    </location>
</feature>
<evidence type="ECO:0000313" key="4">
    <source>
        <dbReference type="EMBL" id="QBF84236.1"/>
    </source>
</evidence>
<dbReference type="Pfam" id="PF04397">
    <property type="entry name" value="LytTR"/>
    <property type="match status" value="1"/>
</dbReference>
<dbReference type="Gene3D" id="2.40.50.1020">
    <property type="entry name" value="LytTr DNA-binding domain"/>
    <property type="match status" value="1"/>
</dbReference>
<accession>A0A411PL32</accession>
<feature type="transmembrane region" description="Helical" evidence="2">
    <location>
        <begin position="20"/>
        <end position="38"/>
    </location>
</feature>
<dbReference type="RefSeq" id="WP_130602145.1">
    <property type="nucleotide sequence ID" value="NZ_CP036200.1"/>
</dbReference>
<keyword evidence="1" id="KW-0902">Two-component regulatory system</keyword>
<feature type="transmembrane region" description="Helical" evidence="2">
    <location>
        <begin position="50"/>
        <end position="72"/>
    </location>
</feature>
<dbReference type="Proteomes" id="UP000291106">
    <property type="component" value="Chromosome"/>
</dbReference>
<sequence length="338" mass="37764">MLMLLEKSNNPYKDIIQSGLFVAAITLLILFVFQPFGTFEADISYKYLKLFGYGAVTFCAIVLAGLLELMLLNPQTFTQLEKYKRHRFWIVPLLYVTCAAIFNHGYFAVSVLGAWHWQNQLLFFLYVGAVAIFPVAFLVVNNSKNKVGNREHSHLDYSSLDHSKHQRTNQQLDAGSMSIDDVQPENLDESTHPVSDLAKQAHSKSVSSDLIALVGDNKAERLEISASQLVYIKAAENYCEVVYLLQYDENPELQVSEKKAASQQSVLLRTSLTKLLEQTPADVKVMRCHRSYAVNVEQVTAYSGNAAGLSLQTDACDLSVPVSRRYVNDIKAALSVSP</sequence>
<dbReference type="OrthoDB" id="5942029at2"/>
<dbReference type="EMBL" id="CP036200">
    <property type="protein sequence ID" value="QBF84236.1"/>
    <property type="molecule type" value="Genomic_DNA"/>
</dbReference>
<dbReference type="InterPro" id="IPR007492">
    <property type="entry name" value="LytTR_DNA-bd_dom"/>
</dbReference>
<organism evidence="4 5">
    <name type="scientific">Shewanella maritima</name>
    <dbReference type="NCBI Taxonomy" id="2520507"/>
    <lineage>
        <taxon>Bacteria</taxon>
        <taxon>Pseudomonadati</taxon>
        <taxon>Pseudomonadota</taxon>
        <taxon>Gammaproteobacteria</taxon>
        <taxon>Alteromonadales</taxon>
        <taxon>Shewanellaceae</taxon>
        <taxon>Shewanella</taxon>
    </lineage>
</organism>
<dbReference type="SMART" id="SM00850">
    <property type="entry name" value="LytTR"/>
    <property type="match status" value="1"/>
</dbReference>
<evidence type="ECO:0000256" key="2">
    <source>
        <dbReference type="SAM" id="Phobius"/>
    </source>
</evidence>
<dbReference type="PROSITE" id="PS50930">
    <property type="entry name" value="HTH_LYTTR"/>
    <property type="match status" value="1"/>
</dbReference>
<evidence type="ECO:0000259" key="3">
    <source>
        <dbReference type="PROSITE" id="PS50930"/>
    </source>
</evidence>